<feature type="non-terminal residue" evidence="2">
    <location>
        <position position="33"/>
    </location>
</feature>
<keyword evidence="2" id="KW-0946">Virion</keyword>
<reference evidence="2" key="1">
    <citation type="journal article" date="2002" name="AIDS Res. Hum. Retroviruses">
        <title>Genetic subtypes of HIV type 1 based on the vpu/env sequences in the Republic of Congo.</title>
        <authorList>
            <person name="Taniguchi Y."/>
            <person name="Takehisa J."/>
            <person name="Bikandou B."/>
            <person name="Mboudjeka I."/>
            <person name="N'Doundou-N'Kodia M.Y."/>
            <person name="Obengui"/>
            <person name="M'Pandi M."/>
            <person name="M'Pele P."/>
            <person name="Harada Y."/>
            <person name="Ido E."/>
            <person name="Hayami M."/>
            <person name="Ichimura H."/>
            <person name="Parra H.J."/>
        </authorList>
    </citation>
    <scope>NUCLEOTIDE SEQUENCE</scope>
</reference>
<proteinExistence type="predicted"/>
<feature type="transmembrane region" description="Helical" evidence="1">
    <location>
        <begin position="12"/>
        <end position="32"/>
    </location>
</feature>
<keyword evidence="1" id="KW-0472">Membrane</keyword>
<dbReference type="GO" id="GO:0019031">
    <property type="term" value="C:viral envelope"/>
    <property type="evidence" value="ECO:0007669"/>
    <property type="project" value="UniProtKB-KW"/>
</dbReference>
<name>Q905E5_HV1</name>
<organism evidence="2">
    <name type="scientific">Human immunodeficiency virus type 1</name>
    <name type="common">HIV-1</name>
    <dbReference type="NCBI Taxonomy" id="11676"/>
    <lineage>
        <taxon>Viruses</taxon>
        <taxon>Riboviria</taxon>
        <taxon>Pararnavirae</taxon>
        <taxon>Artverviricota</taxon>
        <taxon>Revtraviricetes</taxon>
        <taxon>Ortervirales</taxon>
        <taxon>Retroviridae</taxon>
        <taxon>Orthoretrovirinae</taxon>
        <taxon>Lentivirus</taxon>
        <taxon>Lentivirus humimdef1</taxon>
    </lineage>
</organism>
<keyword evidence="2" id="KW-0261">Viral envelope protein</keyword>
<organismHost>
    <name type="scientific">Homo sapiens</name>
    <name type="common">Human</name>
    <dbReference type="NCBI Taxonomy" id="9606"/>
</organismHost>
<sequence length="33" mass="3900">METQRNYPRLWRMGTLILGMLLIYSTAGNLWVT</sequence>
<evidence type="ECO:0000256" key="1">
    <source>
        <dbReference type="SAM" id="Phobius"/>
    </source>
</evidence>
<evidence type="ECO:0000313" key="2">
    <source>
        <dbReference type="EMBL" id="AAL10277.1"/>
    </source>
</evidence>
<dbReference type="EMBL" id="AF410452">
    <property type="protein sequence ID" value="AAL10277.1"/>
    <property type="molecule type" value="Genomic_DNA"/>
</dbReference>
<accession>Q905E5</accession>
<protein>
    <submittedName>
        <fullName evidence="2">Envelope glycoprotein</fullName>
    </submittedName>
</protein>
<keyword evidence="1" id="KW-1133">Transmembrane helix</keyword>
<keyword evidence="1" id="KW-0812">Transmembrane</keyword>